<evidence type="ECO:0000259" key="5">
    <source>
        <dbReference type="PROSITE" id="PS50850"/>
    </source>
</evidence>
<gene>
    <name evidence="6" type="primary">DIB1</name>
    <name evidence="6" type="ORF">CcaverHIS019_0501130</name>
</gene>
<keyword evidence="4" id="KW-0472">Membrane</keyword>
<organism evidence="6 7">
    <name type="scientific">Cutaneotrichosporon cavernicola</name>
    <dbReference type="NCBI Taxonomy" id="279322"/>
    <lineage>
        <taxon>Eukaryota</taxon>
        <taxon>Fungi</taxon>
        <taxon>Dikarya</taxon>
        <taxon>Basidiomycota</taxon>
        <taxon>Agaricomycotina</taxon>
        <taxon>Tremellomycetes</taxon>
        <taxon>Trichosporonales</taxon>
        <taxon>Trichosporonaceae</taxon>
        <taxon>Cutaneotrichosporon</taxon>
    </lineage>
</organism>
<feature type="transmembrane region" description="Helical" evidence="4">
    <location>
        <begin position="316"/>
        <end position="336"/>
    </location>
</feature>
<dbReference type="GO" id="GO:0022857">
    <property type="term" value="F:transmembrane transporter activity"/>
    <property type="evidence" value="ECO:0007669"/>
    <property type="project" value="InterPro"/>
</dbReference>
<evidence type="ECO:0000256" key="1">
    <source>
        <dbReference type="ARBA" id="ARBA00004141"/>
    </source>
</evidence>
<keyword evidence="4" id="KW-0812">Transmembrane</keyword>
<dbReference type="SUPFAM" id="SSF103473">
    <property type="entry name" value="MFS general substrate transporter"/>
    <property type="match status" value="1"/>
</dbReference>
<feature type="transmembrane region" description="Helical" evidence="4">
    <location>
        <begin position="288"/>
        <end position="310"/>
    </location>
</feature>
<dbReference type="EMBL" id="AP028216">
    <property type="protein sequence ID" value="BEI92485.1"/>
    <property type="molecule type" value="Genomic_DNA"/>
</dbReference>
<name>A0AA48L5V0_9TREE</name>
<dbReference type="KEGG" id="ccac:CcaHIS019_0501130"/>
<dbReference type="Gene3D" id="1.20.1250.20">
    <property type="entry name" value="MFS general substrate transporter like domains"/>
    <property type="match status" value="1"/>
</dbReference>
<feature type="transmembrane region" description="Helical" evidence="4">
    <location>
        <begin position="511"/>
        <end position="530"/>
    </location>
</feature>
<keyword evidence="7" id="KW-1185">Reference proteome</keyword>
<dbReference type="GeneID" id="85496355"/>
<feature type="transmembrane region" description="Helical" evidence="4">
    <location>
        <begin position="482"/>
        <end position="505"/>
    </location>
</feature>
<proteinExistence type="inferred from homology"/>
<keyword evidence="4" id="KW-1133">Transmembrane helix</keyword>
<dbReference type="InterPro" id="IPR050327">
    <property type="entry name" value="Proton-linked_MCT"/>
</dbReference>
<feature type="compositionally biased region" description="Pro residues" evidence="3">
    <location>
        <begin position="1"/>
        <end position="15"/>
    </location>
</feature>
<feature type="transmembrane region" description="Helical" evidence="4">
    <location>
        <begin position="537"/>
        <end position="554"/>
    </location>
</feature>
<dbReference type="Pfam" id="PF07690">
    <property type="entry name" value="MFS_1"/>
    <property type="match status" value="1"/>
</dbReference>
<feature type="transmembrane region" description="Helical" evidence="4">
    <location>
        <begin position="448"/>
        <end position="470"/>
    </location>
</feature>
<dbReference type="InterPro" id="IPR020846">
    <property type="entry name" value="MFS_dom"/>
</dbReference>
<dbReference type="Proteomes" id="UP001233271">
    <property type="component" value="Chromosome 5"/>
</dbReference>
<dbReference type="GO" id="GO:0016020">
    <property type="term" value="C:membrane"/>
    <property type="evidence" value="ECO:0007669"/>
    <property type="project" value="UniProtKB-SubCell"/>
</dbReference>
<feature type="transmembrane region" description="Helical" evidence="4">
    <location>
        <begin position="343"/>
        <end position="369"/>
    </location>
</feature>
<feature type="region of interest" description="Disordered" evidence="3">
    <location>
        <begin position="1"/>
        <end position="94"/>
    </location>
</feature>
<dbReference type="InterPro" id="IPR011701">
    <property type="entry name" value="MFS"/>
</dbReference>
<dbReference type="InterPro" id="IPR036259">
    <property type="entry name" value="MFS_trans_sf"/>
</dbReference>
<dbReference type="AlphaFoldDB" id="A0AA48L5V0"/>
<evidence type="ECO:0000313" key="6">
    <source>
        <dbReference type="EMBL" id="BEI92485.1"/>
    </source>
</evidence>
<feature type="transmembrane region" description="Helical" evidence="4">
    <location>
        <begin position="375"/>
        <end position="398"/>
    </location>
</feature>
<feature type="transmembrane region" description="Helical" evidence="4">
    <location>
        <begin position="607"/>
        <end position="628"/>
    </location>
</feature>
<evidence type="ECO:0000256" key="2">
    <source>
        <dbReference type="ARBA" id="ARBA00006727"/>
    </source>
</evidence>
<dbReference type="RefSeq" id="XP_060457750.1">
    <property type="nucleotide sequence ID" value="XM_060601237.1"/>
</dbReference>
<evidence type="ECO:0000256" key="3">
    <source>
        <dbReference type="SAM" id="MobiDB-lite"/>
    </source>
</evidence>
<dbReference type="PANTHER" id="PTHR11360">
    <property type="entry name" value="MONOCARBOXYLATE TRANSPORTER"/>
    <property type="match status" value="1"/>
</dbReference>
<reference evidence="6" key="1">
    <citation type="journal article" date="2023" name="BMC Genomics">
        <title>Chromosome-level genome assemblies of Cutaneotrichosporon spp. (Trichosporonales, Basidiomycota) reveal imbalanced evolution between nucleotide sequences and chromosome synteny.</title>
        <authorList>
            <person name="Kobayashi Y."/>
            <person name="Kayamori A."/>
            <person name="Aoki K."/>
            <person name="Shiwa Y."/>
            <person name="Matsutani M."/>
            <person name="Fujita N."/>
            <person name="Sugita T."/>
            <person name="Iwasaki W."/>
            <person name="Tanaka N."/>
            <person name="Takashima M."/>
        </authorList>
    </citation>
    <scope>NUCLEOTIDE SEQUENCE</scope>
    <source>
        <strain evidence="6">HIS019</strain>
    </source>
</reference>
<evidence type="ECO:0000256" key="4">
    <source>
        <dbReference type="SAM" id="Phobius"/>
    </source>
</evidence>
<evidence type="ECO:0000313" key="7">
    <source>
        <dbReference type="Proteomes" id="UP001233271"/>
    </source>
</evidence>
<protein>
    <recommendedName>
        <fullName evidence="5">Major facilitator superfamily (MFS) profile domain-containing protein</fullName>
    </recommendedName>
</protein>
<dbReference type="PANTHER" id="PTHR11360:SF319">
    <property type="entry name" value="MAJOR FACILITATOR SUPERFAMILY (MFS) PROFILE DOMAIN-CONTAINING PROTEIN"/>
    <property type="match status" value="1"/>
</dbReference>
<comment type="subcellular location">
    <subcellularLocation>
        <location evidence="1">Membrane</location>
        <topology evidence="1">Multi-pass membrane protein</topology>
    </subcellularLocation>
</comment>
<dbReference type="PROSITE" id="PS50850">
    <property type="entry name" value="MFS"/>
    <property type="match status" value="1"/>
</dbReference>
<accession>A0AA48L5V0</accession>
<sequence>MSPTYPPKPSSPPPVIEEDSEDANSEREHDQPAPLPDFSKRGPRRRASSSSANQATVGGGRLRSGSSSSTKGPVPPLKPRSSFSSGVAGPSNLGMRSRQRAFSAGAGAGSVITRGGSAPTSEPLPIHKDGVTVFEGVEVVNRNNGFSDLTRNMSQLSQSSNRTFADAAFLMNMPDLSREQTRTERRARARSGTVTTMASLRRYASVFSEGIVEDDETDEKEEVEELVGVQVTDDGEEIVYPDGGLQAWLVLAGGFCAAICAFGLAGSVGAFQTYYAQHMLKGYSSSTISWIGSTQAAVCFSSCLFTGPLFDRYGCRPLLAAGAFLLFLAFIILSFCKEYYQIFLVHATLMAMGMDFMFIVPMGAVGQWFFLRRGLAFGILMMGSSAGAIIWPAIVANLPERIGFAWTCRLIALIIAFLGATCTLLVKTRLPPRPPGPFFNFAEFRNPAYAFVALSFPFYVFGFFSFLTFIGTFGSLAGLGPLAPYLLMITNGASAFGRLAAGIGADKFGTFNVAIAGIAAMTILSFAWLAMDSAGPLIALCCLYGFASGAPVSLQGPMVTVSATDPRQAGTLIGQALMVQSIAQLTGPPIFGAIVGAGSPAEQLSRFPHAIIFGSCMLLVAGCLVTGARMCRTRELFAII</sequence>
<feature type="transmembrane region" description="Helical" evidence="4">
    <location>
        <begin position="248"/>
        <end position="276"/>
    </location>
</feature>
<feature type="transmembrane region" description="Helical" evidence="4">
    <location>
        <begin position="410"/>
        <end position="428"/>
    </location>
</feature>
<comment type="similarity">
    <text evidence="2">Belongs to the major facilitator superfamily. Monocarboxylate porter (TC 2.A.1.13) family.</text>
</comment>
<feature type="domain" description="Major facilitator superfamily (MFS) profile" evidence="5">
    <location>
        <begin position="246"/>
        <end position="640"/>
    </location>
</feature>